<dbReference type="Gene3D" id="3.40.190.10">
    <property type="entry name" value="Periplasmic binding protein-like II"/>
    <property type="match status" value="2"/>
</dbReference>
<name>A0ABN3T761_9ACTN</name>
<dbReference type="InterPro" id="IPR000847">
    <property type="entry name" value="LysR_HTH_N"/>
</dbReference>
<feature type="domain" description="HTH lysR-type" evidence="5">
    <location>
        <begin position="21"/>
        <end position="78"/>
    </location>
</feature>
<accession>A0ABN3T761</accession>
<dbReference type="PROSITE" id="PS50931">
    <property type="entry name" value="HTH_LYSR"/>
    <property type="match status" value="1"/>
</dbReference>
<gene>
    <name evidence="6" type="ORF">GCM10010310_56560</name>
</gene>
<evidence type="ECO:0000313" key="6">
    <source>
        <dbReference type="EMBL" id="GAA2695276.1"/>
    </source>
</evidence>
<proteinExistence type="inferred from homology"/>
<comment type="similarity">
    <text evidence="1">Belongs to the LysR transcriptional regulatory family.</text>
</comment>
<dbReference type="Proteomes" id="UP001499989">
    <property type="component" value="Unassembled WGS sequence"/>
</dbReference>
<evidence type="ECO:0000313" key="7">
    <source>
        <dbReference type="Proteomes" id="UP001499989"/>
    </source>
</evidence>
<dbReference type="EMBL" id="BAAASK010000021">
    <property type="protein sequence ID" value="GAA2695276.1"/>
    <property type="molecule type" value="Genomic_DNA"/>
</dbReference>
<keyword evidence="2" id="KW-0805">Transcription regulation</keyword>
<comment type="caution">
    <text evidence="6">The sequence shown here is derived from an EMBL/GenBank/DDBJ whole genome shotgun (WGS) entry which is preliminary data.</text>
</comment>
<evidence type="ECO:0000256" key="1">
    <source>
        <dbReference type="ARBA" id="ARBA00009437"/>
    </source>
</evidence>
<keyword evidence="4" id="KW-0804">Transcription</keyword>
<dbReference type="Gene3D" id="1.10.10.10">
    <property type="entry name" value="Winged helix-like DNA-binding domain superfamily/Winged helix DNA-binding domain"/>
    <property type="match status" value="1"/>
</dbReference>
<reference evidence="6 7" key="1">
    <citation type="journal article" date="2019" name="Int. J. Syst. Evol. Microbiol.">
        <title>The Global Catalogue of Microorganisms (GCM) 10K type strain sequencing project: providing services to taxonomists for standard genome sequencing and annotation.</title>
        <authorList>
            <consortium name="The Broad Institute Genomics Platform"/>
            <consortium name="The Broad Institute Genome Sequencing Center for Infectious Disease"/>
            <person name="Wu L."/>
            <person name="Ma J."/>
        </authorList>
    </citation>
    <scope>NUCLEOTIDE SEQUENCE [LARGE SCALE GENOMIC DNA]</scope>
    <source>
        <strain evidence="6 7">JCM 4531</strain>
    </source>
</reference>
<dbReference type="SUPFAM" id="SSF53850">
    <property type="entry name" value="Periplasmic binding protein-like II"/>
    <property type="match status" value="1"/>
</dbReference>
<evidence type="ECO:0000256" key="4">
    <source>
        <dbReference type="ARBA" id="ARBA00023163"/>
    </source>
</evidence>
<dbReference type="PRINTS" id="PR00039">
    <property type="entry name" value="HTHLYSR"/>
</dbReference>
<dbReference type="Pfam" id="PF00126">
    <property type="entry name" value="HTH_1"/>
    <property type="match status" value="1"/>
</dbReference>
<keyword evidence="7" id="KW-1185">Reference proteome</keyword>
<sequence length="316" mass="33388">MTARADSPVSRSYACGMSGLPDVEALRLLVLVGELGSLGKAAAELGIAQPSASKRVATLERRLGLALIERTRRGSTLTTDGQAVAGRSQRVLDELAALMADVEAQRGRLNGTLRVAASMTVAEYLVPAWIGELCQDHPHLHVGLQVTNSEHVPELLRSGAVEIGFIESPHVPRDLTCKTVATDRLIVVVAPAHPWARRRSPLVASELAATALVVRERGSGTRVALERALRRAGVQETRPLLELGSAAAVRGSVIAGTAPAVISELAVGTDLTDGRLVQVDVDGVELRRVLRAVWPSGRSLIGPAADLLAVASRRRA</sequence>
<dbReference type="InterPro" id="IPR036388">
    <property type="entry name" value="WH-like_DNA-bd_sf"/>
</dbReference>
<evidence type="ECO:0000259" key="5">
    <source>
        <dbReference type="PROSITE" id="PS50931"/>
    </source>
</evidence>
<dbReference type="PANTHER" id="PTHR30126:SF39">
    <property type="entry name" value="HTH-TYPE TRANSCRIPTIONAL REGULATOR CYSL"/>
    <property type="match status" value="1"/>
</dbReference>
<dbReference type="SUPFAM" id="SSF46785">
    <property type="entry name" value="Winged helix' DNA-binding domain"/>
    <property type="match status" value="1"/>
</dbReference>
<dbReference type="PANTHER" id="PTHR30126">
    <property type="entry name" value="HTH-TYPE TRANSCRIPTIONAL REGULATOR"/>
    <property type="match status" value="1"/>
</dbReference>
<protein>
    <submittedName>
        <fullName evidence="6">LysR family transcriptional regulator</fullName>
    </submittedName>
</protein>
<evidence type="ECO:0000256" key="2">
    <source>
        <dbReference type="ARBA" id="ARBA00023015"/>
    </source>
</evidence>
<keyword evidence="3" id="KW-0238">DNA-binding</keyword>
<dbReference type="InterPro" id="IPR005119">
    <property type="entry name" value="LysR_subst-bd"/>
</dbReference>
<evidence type="ECO:0000256" key="3">
    <source>
        <dbReference type="ARBA" id="ARBA00023125"/>
    </source>
</evidence>
<organism evidence="6 7">
    <name type="scientific">Streptomyces violaceolatus</name>
    <dbReference type="NCBI Taxonomy" id="67378"/>
    <lineage>
        <taxon>Bacteria</taxon>
        <taxon>Bacillati</taxon>
        <taxon>Actinomycetota</taxon>
        <taxon>Actinomycetes</taxon>
        <taxon>Kitasatosporales</taxon>
        <taxon>Streptomycetaceae</taxon>
        <taxon>Streptomyces</taxon>
        <taxon>Streptomyces violaceoruber group</taxon>
    </lineage>
</organism>
<dbReference type="Pfam" id="PF03466">
    <property type="entry name" value="LysR_substrate"/>
    <property type="match status" value="1"/>
</dbReference>
<dbReference type="InterPro" id="IPR036390">
    <property type="entry name" value="WH_DNA-bd_sf"/>
</dbReference>